<dbReference type="EMBL" id="JAAIIG010000003">
    <property type="protein sequence ID" value="NMM97988.1"/>
    <property type="molecule type" value="Genomic_DNA"/>
</dbReference>
<feature type="region of interest" description="Disordered" evidence="1">
    <location>
        <begin position="78"/>
        <end position="97"/>
    </location>
</feature>
<accession>A0A7Y0EX18</accession>
<keyword evidence="3" id="KW-1185">Reference proteome</keyword>
<comment type="caution">
    <text evidence="2">The sequence shown here is derived from an EMBL/GenBank/DDBJ whole genome shotgun (WGS) entry which is preliminary data.</text>
</comment>
<gene>
    <name evidence="2" type="ORF">G1C97_0937</name>
</gene>
<organism evidence="2 3">
    <name type="scientific">Bifidobacterium olomucense</name>
    <dbReference type="NCBI Taxonomy" id="2675324"/>
    <lineage>
        <taxon>Bacteria</taxon>
        <taxon>Bacillati</taxon>
        <taxon>Actinomycetota</taxon>
        <taxon>Actinomycetes</taxon>
        <taxon>Bifidobacteriales</taxon>
        <taxon>Bifidobacteriaceae</taxon>
        <taxon>Bifidobacterium</taxon>
    </lineage>
</organism>
<reference evidence="2 3" key="1">
    <citation type="submission" date="2020-02" db="EMBL/GenBank/DDBJ databases">
        <title>Characterization of phylogenetic diversity of novel bifidobacterial species isolated in Czech ZOOs.</title>
        <authorList>
            <person name="Lugli G.A."/>
            <person name="Vera N.B."/>
            <person name="Ventura M."/>
        </authorList>
    </citation>
    <scope>NUCLEOTIDE SEQUENCE [LARGE SCALE GENOMIC DNA]</scope>
    <source>
        <strain evidence="2 3">DSM 109959</strain>
    </source>
</reference>
<dbReference type="AlphaFoldDB" id="A0A7Y0EX18"/>
<feature type="region of interest" description="Disordered" evidence="1">
    <location>
        <begin position="1"/>
        <end position="22"/>
    </location>
</feature>
<name>A0A7Y0EX18_9BIFI</name>
<sequence>MTSSHERFNFLPRGTSRRSGSCNGNCSSNVGYTYRFIERSAANEFCAHHPYMAIARSVSIDGMHMMGRYQSRALPRCGTQPCTRSSSTKNHGRVQSLTERSTNGFCISRNRAGQSQTTSQRQPFLIVAGPYRPVGNNGIQQPVFRPRCHRGWIKYGGEAMESIPFEESEQSSRGGMRKRVAVNMNDVCIGWLDAIEAAFITLGLSASHCYERAFGTRIGHGHADTGITS</sequence>
<proteinExistence type="predicted"/>
<evidence type="ECO:0000256" key="1">
    <source>
        <dbReference type="SAM" id="MobiDB-lite"/>
    </source>
</evidence>
<feature type="compositionally biased region" description="Polar residues" evidence="1">
    <location>
        <begin position="80"/>
        <end position="97"/>
    </location>
</feature>
<protein>
    <submittedName>
        <fullName evidence="2">Uncharacterized protein</fullName>
    </submittedName>
</protein>
<evidence type="ECO:0000313" key="2">
    <source>
        <dbReference type="EMBL" id="NMM97988.1"/>
    </source>
</evidence>
<dbReference type="Proteomes" id="UP000543419">
    <property type="component" value="Unassembled WGS sequence"/>
</dbReference>
<evidence type="ECO:0000313" key="3">
    <source>
        <dbReference type="Proteomes" id="UP000543419"/>
    </source>
</evidence>